<dbReference type="Proteomes" id="UP000093281">
    <property type="component" value="Unassembled WGS sequence"/>
</dbReference>
<evidence type="ECO:0000313" key="1">
    <source>
        <dbReference type="EMBL" id="OCL99587.1"/>
    </source>
</evidence>
<comment type="caution">
    <text evidence="1">The sequence shown here is derived from an EMBL/GenBank/DDBJ whole genome shotgun (WGS) entry which is preliminary data.</text>
</comment>
<reference evidence="2" key="1">
    <citation type="submission" date="2015-05" db="EMBL/GenBank/DDBJ databases">
        <authorList>
            <person name="Rovetto F."/>
            <person name="Cocolin L."/>
            <person name="Illeghems K."/>
            <person name="Van Nieuwerburgh F."/>
            <person name="Houf K."/>
        </authorList>
    </citation>
    <scope>NUCLEOTIDE SEQUENCE [LARGE SCALE GENOMIC DNA]</scope>
    <source>
        <strain evidence="2">DU22</strain>
    </source>
</reference>
<evidence type="ECO:0000313" key="2">
    <source>
        <dbReference type="Proteomes" id="UP000093281"/>
    </source>
</evidence>
<organism evidence="1 2">
    <name type="scientific">Aliarcobacter thereius</name>
    <dbReference type="NCBI Taxonomy" id="544718"/>
    <lineage>
        <taxon>Bacteria</taxon>
        <taxon>Pseudomonadati</taxon>
        <taxon>Campylobacterota</taxon>
        <taxon>Epsilonproteobacteria</taxon>
        <taxon>Campylobacterales</taxon>
        <taxon>Arcobacteraceae</taxon>
        <taxon>Aliarcobacter</taxon>
    </lineage>
</organism>
<dbReference type="RefSeq" id="WP_066185569.1">
    <property type="nucleotide sequence ID" value="NZ_LCUJ01000002.1"/>
</dbReference>
<name>A0A1C0B7M6_9BACT</name>
<sequence>MESFIKYDIVAIQGTKTSALNYSHKYVKALKPYSNVSPNISYQNVEHNRYLYFLVDLNRFYLLRNEIK</sequence>
<proteinExistence type="predicted"/>
<dbReference type="AlphaFoldDB" id="A0A1C0B7M6"/>
<dbReference type="EMBL" id="LCUJ01000002">
    <property type="protein sequence ID" value="OCL99587.1"/>
    <property type="molecule type" value="Genomic_DNA"/>
</dbReference>
<protein>
    <submittedName>
        <fullName evidence="1">Uncharacterized protein</fullName>
    </submittedName>
</protein>
<gene>
    <name evidence="1" type="ORF">AAX29_00632</name>
</gene>
<accession>A0A1C0B7M6</accession>